<feature type="transmembrane region" description="Helical" evidence="8">
    <location>
        <begin position="134"/>
        <end position="156"/>
    </location>
</feature>
<dbReference type="InterPro" id="IPR050297">
    <property type="entry name" value="LipidA_mod_glycosyltrf_83"/>
</dbReference>
<dbReference type="EMBL" id="MHCH01000061">
    <property type="protein sequence ID" value="OGY15697.1"/>
    <property type="molecule type" value="Genomic_DNA"/>
</dbReference>
<evidence type="ECO:0000256" key="2">
    <source>
        <dbReference type="ARBA" id="ARBA00022475"/>
    </source>
</evidence>
<evidence type="ECO:0000256" key="3">
    <source>
        <dbReference type="ARBA" id="ARBA00022676"/>
    </source>
</evidence>
<evidence type="ECO:0000256" key="5">
    <source>
        <dbReference type="ARBA" id="ARBA00022692"/>
    </source>
</evidence>
<keyword evidence="5 8" id="KW-0812">Transmembrane</keyword>
<comment type="subcellular location">
    <subcellularLocation>
        <location evidence="1">Cell membrane</location>
        <topology evidence="1">Multi-pass membrane protein</topology>
    </subcellularLocation>
</comment>
<evidence type="ECO:0000256" key="1">
    <source>
        <dbReference type="ARBA" id="ARBA00004651"/>
    </source>
</evidence>
<evidence type="ECO:0000256" key="8">
    <source>
        <dbReference type="SAM" id="Phobius"/>
    </source>
</evidence>
<evidence type="ECO:0000313" key="10">
    <source>
        <dbReference type="EMBL" id="OGY15697.1"/>
    </source>
</evidence>
<feature type="transmembrane region" description="Helical" evidence="8">
    <location>
        <begin position="193"/>
        <end position="212"/>
    </location>
</feature>
<protein>
    <recommendedName>
        <fullName evidence="9">Glycosyltransferase RgtA/B/C/D-like domain-containing protein</fullName>
    </recommendedName>
</protein>
<keyword evidence="6 8" id="KW-1133">Transmembrane helix</keyword>
<feature type="transmembrane region" description="Helical" evidence="8">
    <location>
        <begin position="339"/>
        <end position="359"/>
    </location>
</feature>
<dbReference type="PANTHER" id="PTHR33908:SF3">
    <property type="entry name" value="UNDECAPRENYL PHOSPHATE-ALPHA-4-AMINO-4-DEOXY-L-ARABINOSE ARABINOSYL TRANSFERASE"/>
    <property type="match status" value="1"/>
</dbReference>
<dbReference type="Proteomes" id="UP000177324">
    <property type="component" value="Unassembled WGS sequence"/>
</dbReference>
<dbReference type="PANTHER" id="PTHR33908">
    <property type="entry name" value="MANNOSYLTRANSFERASE YKCB-RELATED"/>
    <property type="match status" value="1"/>
</dbReference>
<organism evidence="10 11">
    <name type="scientific">Candidatus Chisholmbacteria bacterium RIFCSPHIGHO2_01_FULL_48_12</name>
    <dbReference type="NCBI Taxonomy" id="1797589"/>
    <lineage>
        <taxon>Bacteria</taxon>
        <taxon>Candidatus Chisholmiibacteriota</taxon>
    </lineage>
</organism>
<evidence type="ECO:0000256" key="7">
    <source>
        <dbReference type="ARBA" id="ARBA00023136"/>
    </source>
</evidence>
<feature type="transmembrane region" description="Helical" evidence="8">
    <location>
        <begin position="285"/>
        <end position="304"/>
    </location>
</feature>
<feature type="transmembrane region" description="Helical" evidence="8">
    <location>
        <begin position="316"/>
        <end position="333"/>
    </location>
</feature>
<evidence type="ECO:0000259" key="9">
    <source>
        <dbReference type="Pfam" id="PF13231"/>
    </source>
</evidence>
<dbReference type="STRING" id="1797589.A2784_03280"/>
<dbReference type="AlphaFoldDB" id="A0A1G1VKB5"/>
<keyword evidence="7 8" id="KW-0472">Membrane</keyword>
<dbReference type="Pfam" id="PF13231">
    <property type="entry name" value="PMT_2"/>
    <property type="match status" value="1"/>
</dbReference>
<reference evidence="10 11" key="1">
    <citation type="journal article" date="2016" name="Nat. Commun.">
        <title>Thousands of microbial genomes shed light on interconnected biogeochemical processes in an aquifer system.</title>
        <authorList>
            <person name="Anantharaman K."/>
            <person name="Brown C.T."/>
            <person name="Hug L.A."/>
            <person name="Sharon I."/>
            <person name="Castelle C.J."/>
            <person name="Probst A.J."/>
            <person name="Thomas B.C."/>
            <person name="Singh A."/>
            <person name="Wilkins M.J."/>
            <person name="Karaoz U."/>
            <person name="Brodie E.L."/>
            <person name="Williams K.H."/>
            <person name="Hubbard S.S."/>
            <person name="Banfield J.F."/>
        </authorList>
    </citation>
    <scope>NUCLEOTIDE SEQUENCE [LARGE SCALE GENOMIC DNA]</scope>
</reference>
<name>A0A1G1VKB5_9BACT</name>
<evidence type="ECO:0000256" key="6">
    <source>
        <dbReference type="ARBA" id="ARBA00022989"/>
    </source>
</evidence>
<comment type="caution">
    <text evidence="10">The sequence shown here is derived from an EMBL/GenBank/DDBJ whole genome shotgun (WGS) entry which is preliminary data.</text>
</comment>
<gene>
    <name evidence="10" type="ORF">A2784_03280</name>
</gene>
<evidence type="ECO:0000256" key="4">
    <source>
        <dbReference type="ARBA" id="ARBA00022679"/>
    </source>
</evidence>
<dbReference type="GO" id="GO:0005886">
    <property type="term" value="C:plasma membrane"/>
    <property type="evidence" value="ECO:0007669"/>
    <property type="project" value="UniProtKB-SubCell"/>
</dbReference>
<sequence length="513" mass="57976">MAGVILLAVGLRSYKLTQIPLGLHGDEVGAGYNAYSLFKAGVDEYQRSWPLSFRENISPLNFYAMIPFVAILGPIDLAVRLPGVVWGLGTIIVVYLLVKRLFPKQKWLAEVTSLLVVISPWHVSLSRIAHDAGLGLLVQLLAVWLFLRGSSLSWWLLGLSLYAYHGPKVTTPLLLIALLLTYRKKFTLSKLRWGLTLLGIMSLPLAISMATTPLADNRLVGVSILVREVTLKPALEQAENLPAMWRLVFYNPVAIYSLAFLRQYFNYLNWDWLFFDNSLSRYFNLSRVGLVYLVELPFLLIGIYELVRVKEKAAKLVLAGLIIGPVAGAVTLGEPNVGRAILMLPMLELITAWGMITTVNKWPIKPWVVGGALVVNLIWFGQQYFIQAPREFAIQWAYGSKQAAELAAKYEQGVDRIIFTDRYKQPYIFVLWYAHPQPEWLAGQVSRHRRHGLGYDAIGKYEFRPINWQEDKTIANTLLVGTAEEIPEKAEGIVNEISDLRGQVLWRIVFQRP</sequence>
<feature type="domain" description="Glycosyltransferase RgtA/B/C/D-like" evidence="9">
    <location>
        <begin position="59"/>
        <end position="160"/>
    </location>
</feature>
<feature type="transmembrane region" description="Helical" evidence="8">
    <location>
        <begin position="81"/>
        <end position="98"/>
    </location>
</feature>
<evidence type="ECO:0000313" key="11">
    <source>
        <dbReference type="Proteomes" id="UP000177324"/>
    </source>
</evidence>
<feature type="transmembrane region" description="Helical" evidence="8">
    <location>
        <begin position="162"/>
        <end position="181"/>
    </location>
</feature>
<keyword evidence="3" id="KW-0328">Glycosyltransferase</keyword>
<dbReference type="InterPro" id="IPR038731">
    <property type="entry name" value="RgtA/B/C-like"/>
</dbReference>
<dbReference type="GO" id="GO:0016763">
    <property type="term" value="F:pentosyltransferase activity"/>
    <property type="evidence" value="ECO:0007669"/>
    <property type="project" value="TreeGrafter"/>
</dbReference>
<feature type="transmembrane region" description="Helical" evidence="8">
    <location>
        <begin position="366"/>
        <end position="385"/>
    </location>
</feature>
<dbReference type="GO" id="GO:0009103">
    <property type="term" value="P:lipopolysaccharide biosynthetic process"/>
    <property type="evidence" value="ECO:0007669"/>
    <property type="project" value="UniProtKB-ARBA"/>
</dbReference>
<keyword evidence="4" id="KW-0808">Transferase</keyword>
<keyword evidence="2" id="KW-1003">Cell membrane</keyword>
<dbReference type="GO" id="GO:0010041">
    <property type="term" value="P:response to iron(III) ion"/>
    <property type="evidence" value="ECO:0007669"/>
    <property type="project" value="TreeGrafter"/>
</dbReference>
<proteinExistence type="predicted"/>
<accession>A0A1G1VKB5</accession>